<keyword evidence="3 10" id="KW-0285">Flavoprotein</keyword>
<keyword evidence="12" id="KW-0732">Signal</keyword>
<dbReference type="Pfam" id="PF02424">
    <property type="entry name" value="ApbE"/>
    <property type="match status" value="1"/>
</dbReference>
<keyword evidence="5 10" id="KW-0479">Metal-binding</keyword>
<name>A0A5P5ZI82_9LACO</name>
<comment type="catalytic activity">
    <reaction evidence="9 10 12">
        <text>L-threonyl-[protein] + FAD = FMN-L-threonyl-[protein] + AMP + H(+)</text>
        <dbReference type="Rhea" id="RHEA:36847"/>
        <dbReference type="Rhea" id="RHEA-COMP:11060"/>
        <dbReference type="Rhea" id="RHEA-COMP:11061"/>
        <dbReference type="ChEBI" id="CHEBI:15378"/>
        <dbReference type="ChEBI" id="CHEBI:30013"/>
        <dbReference type="ChEBI" id="CHEBI:57692"/>
        <dbReference type="ChEBI" id="CHEBI:74257"/>
        <dbReference type="ChEBI" id="CHEBI:456215"/>
        <dbReference type="EC" id="2.7.1.180"/>
    </reaction>
</comment>
<dbReference type="InterPro" id="IPR003374">
    <property type="entry name" value="ApbE-like_sf"/>
</dbReference>
<dbReference type="RefSeq" id="WP_056970812.1">
    <property type="nucleotide sequence ID" value="NZ_CP044496.1"/>
</dbReference>
<dbReference type="GO" id="GO:0016740">
    <property type="term" value="F:transferase activity"/>
    <property type="evidence" value="ECO:0007669"/>
    <property type="project" value="UniProtKB-UniRule"/>
</dbReference>
<keyword evidence="12" id="KW-1003">Cell membrane</keyword>
<evidence type="ECO:0000256" key="7">
    <source>
        <dbReference type="ARBA" id="ARBA00022842"/>
    </source>
</evidence>
<keyword evidence="4 10" id="KW-0808">Transferase</keyword>
<evidence type="ECO:0000256" key="8">
    <source>
        <dbReference type="ARBA" id="ARBA00031306"/>
    </source>
</evidence>
<comment type="function">
    <text evidence="12">Flavin transferase that catalyzes the transfer of the FMN moiety of FAD and its covalent binding to the hydroxyl group of a threonine residue in a target flavoprotein.</text>
</comment>
<evidence type="ECO:0000256" key="11">
    <source>
        <dbReference type="PIRSR" id="PIRSR006268-2"/>
    </source>
</evidence>
<gene>
    <name evidence="13" type="ORF">LA749_01475</name>
</gene>
<evidence type="ECO:0000256" key="9">
    <source>
        <dbReference type="ARBA" id="ARBA00048540"/>
    </source>
</evidence>
<dbReference type="Gene3D" id="3.10.520.10">
    <property type="entry name" value="ApbE-like domains"/>
    <property type="match status" value="1"/>
</dbReference>
<evidence type="ECO:0000256" key="5">
    <source>
        <dbReference type="ARBA" id="ARBA00022723"/>
    </source>
</evidence>
<feature type="binding site" evidence="11">
    <location>
        <position position="186"/>
    </location>
    <ligand>
        <name>Mg(2+)</name>
        <dbReference type="ChEBI" id="CHEBI:18420"/>
    </ligand>
</feature>
<evidence type="ECO:0000256" key="6">
    <source>
        <dbReference type="ARBA" id="ARBA00022827"/>
    </source>
</evidence>
<dbReference type="Proteomes" id="UP000325393">
    <property type="component" value="Chromosome"/>
</dbReference>
<evidence type="ECO:0000256" key="10">
    <source>
        <dbReference type="PIRNR" id="PIRNR006268"/>
    </source>
</evidence>
<proteinExistence type="inferred from homology"/>
<dbReference type="EC" id="2.7.1.180" evidence="1 10"/>
<feature type="binding site" evidence="11">
    <location>
        <position position="301"/>
    </location>
    <ligand>
        <name>Mg(2+)</name>
        <dbReference type="ChEBI" id="CHEBI:18420"/>
    </ligand>
</feature>
<dbReference type="PROSITE" id="PS51257">
    <property type="entry name" value="PROKAR_LIPOPROTEIN"/>
    <property type="match status" value="1"/>
</dbReference>
<evidence type="ECO:0000256" key="4">
    <source>
        <dbReference type="ARBA" id="ARBA00022679"/>
    </source>
</evidence>
<evidence type="ECO:0000256" key="2">
    <source>
        <dbReference type="ARBA" id="ARBA00016337"/>
    </source>
</evidence>
<keyword evidence="12" id="KW-0449">Lipoprotein</keyword>
<dbReference type="PANTHER" id="PTHR30040:SF2">
    <property type="entry name" value="FAD:PROTEIN FMN TRANSFERASE"/>
    <property type="match status" value="1"/>
</dbReference>
<organism evidence="13 14">
    <name type="scientific">Lactobacillus acetotolerans</name>
    <dbReference type="NCBI Taxonomy" id="1600"/>
    <lineage>
        <taxon>Bacteria</taxon>
        <taxon>Bacillati</taxon>
        <taxon>Bacillota</taxon>
        <taxon>Bacilli</taxon>
        <taxon>Lactobacillales</taxon>
        <taxon>Lactobacillaceae</taxon>
        <taxon>Lactobacillus</taxon>
    </lineage>
</organism>
<feature type="binding site" evidence="11">
    <location>
        <position position="305"/>
    </location>
    <ligand>
        <name>Mg(2+)</name>
        <dbReference type="ChEBI" id="CHEBI:18420"/>
    </ligand>
</feature>
<dbReference type="EMBL" id="CP044496">
    <property type="protein sequence ID" value="QFG50772.1"/>
    <property type="molecule type" value="Genomic_DNA"/>
</dbReference>
<evidence type="ECO:0000256" key="1">
    <source>
        <dbReference type="ARBA" id="ARBA00011955"/>
    </source>
</evidence>
<evidence type="ECO:0000313" key="13">
    <source>
        <dbReference type="EMBL" id="QFG50772.1"/>
    </source>
</evidence>
<protein>
    <recommendedName>
        <fullName evidence="2 10">FAD:protein FMN transferase</fullName>
        <ecNumber evidence="1 10">2.7.1.180</ecNumber>
    </recommendedName>
    <alternativeName>
        <fullName evidence="8 10">Flavin transferase</fullName>
    </alternativeName>
</protein>
<feature type="signal peptide" evidence="12">
    <location>
        <begin position="1"/>
        <end position="22"/>
    </location>
</feature>
<comment type="cofactor">
    <cofactor evidence="11">
        <name>Mg(2+)</name>
        <dbReference type="ChEBI" id="CHEBI:18420"/>
    </cofactor>
    <cofactor evidence="11">
        <name>Mn(2+)</name>
        <dbReference type="ChEBI" id="CHEBI:29035"/>
    </cofactor>
    <text evidence="11">Magnesium. Can also use manganese.</text>
</comment>
<dbReference type="PIRSF" id="PIRSF006268">
    <property type="entry name" value="ApbE"/>
    <property type="match status" value="1"/>
</dbReference>
<dbReference type="AlphaFoldDB" id="A0A5P5ZI82"/>
<dbReference type="SUPFAM" id="SSF143631">
    <property type="entry name" value="ApbE-like"/>
    <property type="match status" value="1"/>
</dbReference>
<comment type="subcellular location">
    <subcellularLocation>
        <location evidence="12">Cell inner membrane</location>
        <topology evidence="12">Lipid-anchor</topology>
        <orientation evidence="12">Periplasmic side</orientation>
    </subcellularLocation>
</comment>
<keyword evidence="7 10" id="KW-0460">Magnesium</keyword>
<evidence type="ECO:0000256" key="3">
    <source>
        <dbReference type="ARBA" id="ARBA00022630"/>
    </source>
</evidence>
<sequence length="363" mass="40351">MKNKIRRVISALILVFAIFTLAACSTQSKKQAAPKTPLTTKATQDTQFLMGTVCTIKIYNKNKSNALDDSFDRIKQLANEITVNQKGSEIDKINNHSGENPVKVTPSIYRLCKDAYYYSQNSDGSYDMAIGPITSLWRIGFPDAHKPKQSQISARLPLVNYKNVVFNDKKQTVYLKKKGMKLDLGGIAKGFISDEVKKVLQKDGVTSAIIDLGGNVYVLGESPTNHSNWTVGVQDPKQSRGTAIGTVPEMNTTVVTSGIYERYLKVGKTIYSHLMNPRTGYPFQNNLMGVTIVTKYSTDGDALSTATFDKGLKDGYKYIEREKDTDAIFITKDKKVYVTSGLRKKFKLFSDSGYKLAHISDVK</sequence>
<evidence type="ECO:0000313" key="14">
    <source>
        <dbReference type="Proteomes" id="UP000325393"/>
    </source>
</evidence>
<reference evidence="13 14" key="1">
    <citation type="submission" date="2019-09" db="EMBL/GenBank/DDBJ databases">
        <title>Genome sequencing of Lactobacillus acetotolerans.</title>
        <authorList>
            <person name="Kim K."/>
        </authorList>
    </citation>
    <scope>NUCLEOTIDE SEQUENCE [LARGE SCALE GENOMIC DNA]</scope>
    <source>
        <strain evidence="13 14">LA749</strain>
    </source>
</reference>
<dbReference type="PANTHER" id="PTHR30040">
    <property type="entry name" value="THIAMINE BIOSYNTHESIS LIPOPROTEIN APBE"/>
    <property type="match status" value="1"/>
</dbReference>
<dbReference type="InterPro" id="IPR024932">
    <property type="entry name" value="ApbE"/>
</dbReference>
<comment type="similarity">
    <text evidence="10 12">Belongs to the ApbE family.</text>
</comment>
<dbReference type="GO" id="GO:0005886">
    <property type="term" value="C:plasma membrane"/>
    <property type="evidence" value="ECO:0007669"/>
    <property type="project" value="UniProtKB-SubCell"/>
</dbReference>
<accession>A0A5P5ZI82</accession>
<keyword evidence="12" id="KW-0472">Membrane</keyword>
<dbReference type="GeneID" id="78211644"/>
<keyword evidence="6 10" id="KW-0274">FAD</keyword>
<dbReference type="GO" id="GO:0046872">
    <property type="term" value="F:metal ion binding"/>
    <property type="evidence" value="ECO:0007669"/>
    <property type="project" value="UniProtKB-UniRule"/>
</dbReference>
<keyword evidence="12" id="KW-0997">Cell inner membrane</keyword>
<evidence type="ECO:0000256" key="12">
    <source>
        <dbReference type="RuleBase" id="RU363002"/>
    </source>
</evidence>
<feature type="chain" id="PRO_5039752564" description="FAD:protein FMN transferase" evidence="12">
    <location>
        <begin position="23"/>
        <end position="363"/>
    </location>
</feature>